<accession>A0AAC8YH45</accession>
<dbReference type="Proteomes" id="UP000178666">
    <property type="component" value="Chromosome"/>
</dbReference>
<reference evidence="2 4" key="1">
    <citation type="journal article" date="2016" name="Plant Dis.">
        <title>Improved production of propionic acid using genome shuffling.</title>
        <authorList>
            <person name="Luna-Flores C.H."/>
            <person name="Palfreyman R.W."/>
            <person name="Kromer J.O."/>
            <person name="Nielsen L.K."/>
            <person name="Marcellin E."/>
        </authorList>
    </citation>
    <scope>NUCLEOTIDE SEQUENCE [LARGE SCALE GENOMIC DNA]</scope>
    <source>
        <strain evidence="2 4">F3E8</strain>
    </source>
</reference>
<keyword evidence="4" id="KW-1185">Reference proteome</keyword>
<evidence type="ECO:0000313" key="1">
    <source>
        <dbReference type="EMBL" id="AMS06464.1"/>
    </source>
</evidence>
<dbReference type="EMBL" id="CP014352">
    <property type="protein sequence ID" value="AMS06464.1"/>
    <property type="molecule type" value="Genomic_DNA"/>
</dbReference>
<proteinExistence type="predicted"/>
<evidence type="ECO:0000313" key="2">
    <source>
        <dbReference type="EMBL" id="AOZ47911.1"/>
    </source>
</evidence>
<reference evidence="1 3" key="2">
    <citation type="submission" date="2016-02" db="EMBL/GenBank/DDBJ databases">
        <title>Complete Genome Sequence of Propionibacterium acidipropionici ATCC 55737.</title>
        <authorList>
            <person name="Luna Flores C.H."/>
            <person name="Nielsen L.K."/>
            <person name="Marcellin E."/>
        </authorList>
    </citation>
    <scope>NUCLEOTIDE SEQUENCE [LARGE SCALE GENOMIC DNA]</scope>
    <source>
        <strain evidence="1 3">ATCC 55737</strain>
    </source>
</reference>
<name>A0AAC8YH45_9ACTN</name>
<organism evidence="1 3">
    <name type="scientific">Acidipropionibacterium acidipropionici</name>
    <dbReference type="NCBI Taxonomy" id="1748"/>
    <lineage>
        <taxon>Bacteria</taxon>
        <taxon>Bacillati</taxon>
        <taxon>Actinomycetota</taxon>
        <taxon>Actinomycetes</taxon>
        <taxon>Propionibacteriales</taxon>
        <taxon>Propionibacteriaceae</taxon>
        <taxon>Acidipropionibacterium</taxon>
    </lineage>
</organism>
<dbReference type="Proteomes" id="UP000075221">
    <property type="component" value="Chromosome"/>
</dbReference>
<evidence type="ECO:0000313" key="4">
    <source>
        <dbReference type="Proteomes" id="UP000178666"/>
    </source>
</evidence>
<dbReference type="EMBL" id="CP015970">
    <property type="protein sequence ID" value="AOZ47911.1"/>
    <property type="molecule type" value="Genomic_DNA"/>
</dbReference>
<evidence type="ECO:0000313" key="3">
    <source>
        <dbReference type="Proteomes" id="UP000075221"/>
    </source>
</evidence>
<dbReference type="AlphaFoldDB" id="A0AAC8YH45"/>
<dbReference type="RefSeq" id="WP_062820304.1">
    <property type="nucleotide sequence ID" value="NZ_CP014352.1"/>
</dbReference>
<protein>
    <submittedName>
        <fullName evidence="1">Uncharacterized protein</fullName>
    </submittedName>
</protein>
<gene>
    <name evidence="2" type="ORF">A8L58_15855</name>
    <name evidence="1" type="ORF">AXH35_14400</name>
</gene>
<sequence length="83" mass="9437">MHILTNEGLRKAEQVEVQCILANLYNDLEETRRRADEIFPDFGVDSTFGYKCGINDAKGAILDILDAYDDPDFIHDMLDGQED</sequence>